<dbReference type="Gene3D" id="3.90.550.10">
    <property type="entry name" value="Spore Coat Polysaccharide Biosynthesis Protein SpsA, Chain A"/>
    <property type="match status" value="1"/>
</dbReference>
<dbReference type="InterPro" id="IPR001228">
    <property type="entry name" value="IspD"/>
</dbReference>
<dbReference type="GO" id="GO:0008299">
    <property type="term" value="P:isoprenoid biosynthetic process"/>
    <property type="evidence" value="ECO:0007669"/>
    <property type="project" value="InterPro"/>
</dbReference>
<reference evidence="3 4" key="1">
    <citation type="submission" date="2023-08" db="EMBL/GenBank/DDBJ databases">
        <title>Pleionea litopenaei sp. nov., isolated from stomach of juvenile Litopenaeus vannamei.</title>
        <authorList>
            <person name="Rho A.M."/>
            <person name="Hwang C.Y."/>
        </authorList>
    </citation>
    <scope>NUCLEOTIDE SEQUENCE [LARGE SCALE GENOMIC DNA]</scope>
    <source>
        <strain evidence="3 4">HL-JVS1</strain>
    </source>
</reference>
<evidence type="ECO:0000313" key="4">
    <source>
        <dbReference type="Proteomes" id="UP001239782"/>
    </source>
</evidence>
<dbReference type="PANTHER" id="PTHR32125">
    <property type="entry name" value="2-C-METHYL-D-ERYTHRITOL 4-PHOSPHATE CYTIDYLYLTRANSFERASE, CHLOROPLASTIC"/>
    <property type="match status" value="1"/>
</dbReference>
<sequence length="236" mass="26082">MSANPSPSLWVLIPAAGRASRMGLATPKPFLELNGKLIIEYSIELFHRDPRVKQIVIMAEPSELLDRLCQKYSKLTIISGGAERKDSVMNGVSYVLQQDDTAWVAVHDAARPCLHFDDWQHLVERSFNRSVSAILASPVVDTIKQVDGSHVIKTVDRATLVRALTPQVTSAKTLYQALINADGLQQVVTDEGQALELIGESLEYVLAKHDNLKVTYPSDLQLVEQVLQLRESGNGK</sequence>
<dbReference type="Pfam" id="PF01128">
    <property type="entry name" value="IspD"/>
    <property type="match status" value="1"/>
</dbReference>
<dbReference type="Proteomes" id="UP001239782">
    <property type="component" value="Chromosome"/>
</dbReference>
<dbReference type="PANTHER" id="PTHR32125:SF4">
    <property type="entry name" value="2-C-METHYL-D-ERYTHRITOL 4-PHOSPHATE CYTIDYLYLTRANSFERASE, CHLOROPLASTIC"/>
    <property type="match status" value="1"/>
</dbReference>
<organism evidence="3 4">
    <name type="scientific">Pleionea litopenaei</name>
    <dbReference type="NCBI Taxonomy" id="3070815"/>
    <lineage>
        <taxon>Bacteria</taxon>
        <taxon>Pseudomonadati</taxon>
        <taxon>Pseudomonadota</taxon>
        <taxon>Gammaproteobacteria</taxon>
        <taxon>Oceanospirillales</taxon>
        <taxon>Pleioneaceae</taxon>
        <taxon>Pleionea</taxon>
    </lineage>
</organism>
<dbReference type="GO" id="GO:0050518">
    <property type="term" value="F:2-C-methyl-D-erythritol 4-phosphate cytidylyltransferase activity"/>
    <property type="evidence" value="ECO:0007669"/>
    <property type="project" value="UniProtKB-EC"/>
</dbReference>
<gene>
    <name evidence="3" type="primary">ispD</name>
    <name evidence="3" type="ORF">Q9312_06370</name>
</gene>
<accession>A0AA51X7P2</accession>
<protein>
    <submittedName>
        <fullName evidence="3">2-C-methyl-D-erythritol 4-phosphate cytidylyltransferase</fullName>
        <ecNumber evidence="3">2.7.7.60</ecNumber>
    </submittedName>
</protein>
<evidence type="ECO:0000256" key="1">
    <source>
        <dbReference type="ARBA" id="ARBA00022679"/>
    </source>
</evidence>
<dbReference type="FunFam" id="3.90.550.10:FF:000003">
    <property type="entry name" value="2-C-methyl-D-erythritol 4-phosphate cytidylyltransferase"/>
    <property type="match status" value="1"/>
</dbReference>
<dbReference type="SUPFAM" id="SSF53448">
    <property type="entry name" value="Nucleotide-diphospho-sugar transferases"/>
    <property type="match status" value="1"/>
</dbReference>
<dbReference type="InterPro" id="IPR034683">
    <property type="entry name" value="IspD/TarI"/>
</dbReference>
<evidence type="ECO:0000313" key="3">
    <source>
        <dbReference type="EMBL" id="WMS88537.1"/>
    </source>
</evidence>
<keyword evidence="4" id="KW-1185">Reference proteome</keyword>
<keyword evidence="1 3" id="KW-0808">Transferase</keyword>
<proteinExistence type="predicted"/>
<dbReference type="EMBL" id="CP133548">
    <property type="protein sequence ID" value="WMS88537.1"/>
    <property type="molecule type" value="Genomic_DNA"/>
</dbReference>
<dbReference type="EC" id="2.7.7.60" evidence="3"/>
<dbReference type="KEGG" id="plei:Q9312_06370"/>
<dbReference type="CDD" id="cd02516">
    <property type="entry name" value="CDP-ME_synthetase"/>
    <property type="match status" value="1"/>
</dbReference>
<dbReference type="RefSeq" id="WP_309203751.1">
    <property type="nucleotide sequence ID" value="NZ_CP133548.1"/>
</dbReference>
<evidence type="ECO:0000256" key="2">
    <source>
        <dbReference type="ARBA" id="ARBA00022695"/>
    </source>
</evidence>
<dbReference type="InterPro" id="IPR029044">
    <property type="entry name" value="Nucleotide-diphossugar_trans"/>
</dbReference>
<dbReference type="AlphaFoldDB" id="A0AA51X7P2"/>
<keyword evidence="2 3" id="KW-0548">Nucleotidyltransferase</keyword>
<dbReference type="NCBIfam" id="TIGR00453">
    <property type="entry name" value="ispD"/>
    <property type="match status" value="1"/>
</dbReference>
<name>A0AA51X7P2_9GAMM</name>
<dbReference type="InterPro" id="IPR050088">
    <property type="entry name" value="IspD/TarI_cytidylyltransf_bact"/>
</dbReference>